<organism evidence="2 3">
    <name type="scientific">Treponema ruminis</name>
    <dbReference type="NCBI Taxonomy" id="744515"/>
    <lineage>
        <taxon>Bacteria</taxon>
        <taxon>Pseudomonadati</taxon>
        <taxon>Spirochaetota</taxon>
        <taxon>Spirochaetia</taxon>
        <taxon>Spirochaetales</taxon>
        <taxon>Treponemataceae</taxon>
        <taxon>Treponema</taxon>
    </lineage>
</organism>
<sequence>MIMVLQNVSVIQGDLSQNLRNASVLHSGSVVSGRVLARNTDGSYSVSLAGQKINVKSQSPLQAGSVFSARVSIKNGSVQLALVKESSSSEILQKFGGIADSKTASPEIPPQLANFLSSLGFEPNAESFKILQFMQQIGIKIDADSAKKALKEAGDSESKEEKSQIALLLEEKGIKSSSERVQAVIGRNPDSSKDRQKDKNQDAKENHGGKGKVFGGAKFSASNVKSYFSQVDEASSASRAGLLTAFNTVLSGARKEPPLRHWILLPFEWNFRSYSGHIRLLFDSELSRLEKVVIDLNNSSKSHVFVLYYKNAEVASVKFASDSEFSESKKSRLCQLLSSMFNKKIPVEMEDFASLSGFCSSDEKLSLLDGSV</sequence>
<dbReference type="RefSeq" id="WP_184659324.1">
    <property type="nucleotide sequence ID" value="NZ_CP031518.1"/>
</dbReference>
<proteinExistence type="predicted"/>
<evidence type="ECO:0000256" key="1">
    <source>
        <dbReference type="SAM" id="MobiDB-lite"/>
    </source>
</evidence>
<protein>
    <recommendedName>
        <fullName evidence="4">Flagellar hook-length control protein FliK</fullName>
    </recommendedName>
</protein>
<evidence type="ECO:0000313" key="2">
    <source>
        <dbReference type="EMBL" id="MBB5226240.1"/>
    </source>
</evidence>
<gene>
    <name evidence="2" type="ORF">HNP76_001613</name>
</gene>
<dbReference type="Proteomes" id="UP000518887">
    <property type="component" value="Unassembled WGS sequence"/>
</dbReference>
<keyword evidence="3" id="KW-1185">Reference proteome</keyword>
<name>A0A7W8G9H7_9SPIR</name>
<dbReference type="EMBL" id="JACHFQ010000005">
    <property type="protein sequence ID" value="MBB5226240.1"/>
    <property type="molecule type" value="Genomic_DNA"/>
</dbReference>
<dbReference type="AlphaFoldDB" id="A0A7W8G9H7"/>
<evidence type="ECO:0000313" key="3">
    <source>
        <dbReference type="Proteomes" id="UP000518887"/>
    </source>
</evidence>
<feature type="region of interest" description="Disordered" evidence="1">
    <location>
        <begin position="185"/>
        <end position="214"/>
    </location>
</feature>
<evidence type="ECO:0008006" key="4">
    <source>
        <dbReference type="Google" id="ProtNLM"/>
    </source>
</evidence>
<accession>A0A7W8G9H7</accession>
<feature type="compositionally biased region" description="Basic and acidic residues" evidence="1">
    <location>
        <begin position="190"/>
        <end position="208"/>
    </location>
</feature>
<comment type="caution">
    <text evidence="2">The sequence shown here is derived from an EMBL/GenBank/DDBJ whole genome shotgun (WGS) entry which is preliminary data.</text>
</comment>
<reference evidence="2 3" key="1">
    <citation type="submission" date="2020-08" db="EMBL/GenBank/DDBJ databases">
        <title>Genomic Encyclopedia of Type Strains, Phase IV (KMG-IV): sequencing the most valuable type-strain genomes for metagenomic binning, comparative biology and taxonomic classification.</title>
        <authorList>
            <person name="Goeker M."/>
        </authorList>
    </citation>
    <scope>NUCLEOTIDE SEQUENCE [LARGE SCALE GENOMIC DNA]</scope>
    <source>
        <strain evidence="2 3">DSM 103462</strain>
    </source>
</reference>